<comment type="caution">
    <text evidence="1">The sequence shown here is derived from an EMBL/GenBank/DDBJ whole genome shotgun (WGS) entry which is preliminary data.</text>
</comment>
<accession>A0ACB6RKH2</accession>
<evidence type="ECO:0000313" key="1">
    <source>
        <dbReference type="EMBL" id="KAF2621593.1"/>
    </source>
</evidence>
<sequence length="251" mass="28020">MNLSTKLLAEAPTRSRAQNTAAAAPETKPRKANSEVRKQQNRIASRNYREKRKRKLQQLQQLLEDDDLGDQQGHTRSTSPYDDWSCSGSVRYERSIASSSPHITVLPGNFSSPQSDHATIPEQAWSTAVTSATEEPLLYTHPYYEPFLQTTAHNVGTSTATSYPAWNTIPWTAGTGYSTPNVSYHSTYPSHASLWPPSGFETMYAHAVHQQQAVSSTSSYVPSWQYHASEELPAGIALDPYGRRYHPYEPC</sequence>
<dbReference type="EMBL" id="MU006753">
    <property type="protein sequence ID" value="KAF2621593.1"/>
    <property type="molecule type" value="Genomic_DNA"/>
</dbReference>
<proteinExistence type="predicted"/>
<reference evidence="1" key="1">
    <citation type="journal article" date="2020" name="Stud. Mycol.">
        <title>101 Dothideomycetes genomes: a test case for predicting lifestyles and emergence of pathogens.</title>
        <authorList>
            <person name="Haridas S."/>
            <person name="Albert R."/>
            <person name="Binder M."/>
            <person name="Bloem J."/>
            <person name="Labutti K."/>
            <person name="Salamov A."/>
            <person name="Andreopoulos B."/>
            <person name="Baker S."/>
            <person name="Barry K."/>
            <person name="Bills G."/>
            <person name="Bluhm B."/>
            <person name="Cannon C."/>
            <person name="Castanera R."/>
            <person name="Culley D."/>
            <person name="Daum C."/>
            <person name="Ezra D."/>
            <person name="Gonzalez J."/>
            <person name="Henrissat B."/>
            <person name="Kuo A."/>
            <person name="Liang C."/>
            <person name="Lipzen A."/>
            <person name="Lutzoni F."/>
            <person name="Magnuson J."/>
            <person name="Mondo S."/>
            <person name="Nolan M."/>
            <person name="Ohm R."/>
            <person name="Pangilinan J."/>
            <person name="Park H.-J."/>
            <person name="Ramirez L."/>
            <person name="Alfaro M."/>
            <person name="Sun H."/>
            <person name="Tritt A."/>
            <person name="Yoshinaga Y."/>
            <person name="Zwiers L.-H."/>
            <person name="Turgeon B."/>
            <person name="Goodwin S."/>
            <person name="Spatafora J."/>
            <person name="Crous P."/>
            <person name="Grigoriev I."/>
        </authorList>
    </citation>
    <scope>NUCLEOTIDE SEQUENCE</scope>
    <source>
        <strain evidence="1">CBS 525.71</strain>
    </source>
</reference>
<name>A0ACB6RKH2_9PLEO</name>
<protein>
    <submittedName>
        <fullName evidence="1">Uncharacterized protein</fullName>
    </submittedName>
</protein>
<keyword evidence="2" id="KW-1185">Reference proteome</keyword>
<evidence type="ECO:0000313" key="2">
    <source>
        <dbReference type="Proteomes" id="UP000799754"/>
    </source>
</evidence>
<gene>
    <name evidence="1" type="ORF">BU25DRAFT_353987</name>
</gene>
<organism evidence="1 2">
    <name type="scientific">Macroventuria anomochaeta</name>
    <dbReference type="NCBI Taxonomy" id="301207"/>
    <lineage>
        <taxon>Eukaryota</taxon>
        <taxon>Fungi</taxon>
        <taxon>Dikarya</taxon>
        <taxon>Ascomycota</taxon>
        <taxon>Pezizomycotina</taxon>
        <taxon>Dothideomycetes</taxon>
        <taxon>Pleosporomycetidae</taxon>
        <taxon>Pleosporales</taxon>
        <taxon>Pleosporineae</taxon>
        <taxon>Didymellaceae</taxon>
        <taxon>Macroventuria</taxon>
    </lineage>
</organism>
<dbReference type="Proteomes" id="UP000799754">
    <property type="component" value="Unassembled WGS sequence"/>
</dbReference>